<dbReference type="HOGENOM" id="CLU_3260870_0_0_1"/>
<proteinExistence type="predicted"/>
<name>J9HGV5_AEDAE</name>
<evidence type="ECO:0000313" key="1">
    <source>
        <dbReference type="EMBL" id="EJY58107.1"/>
    </source>
</evidence>
<reference evidence="1" key="2">
    <citation type="journal article" date="2007" name="Science">
        <title>Genome sequence of Aedes aegypti, a major arbovirus vector.</title>
        <authorList>
            <person name="Nene V."/>
            <person name="Wortman J.R."/>
            <person name="Lawson D."/>
            <person name="Haas B."/>
            <person name="Kodira C."/>
            <person name="Tu Z.J."/>
            <person name="Loftus B."/>
            <person name="Xi Z."/>
            <person name="Megy K."/>
            <person name="Grabherr M."/>
            <person name="Ren Q."/>
            <person name="Zdobnov E.M."/>
            <person name="Lobo N.F."/>
            <person name="Campbell K.S."/>
            <person name="Brown S.E."/>
            <person name="Bonaldo M.F."/>
            <person name="Zhu J."/>
            <person name="Sinkins S.P."/>
            <person name="Hogenkamp D.G."/>
            <person name="Amedeo P."/>
            <person name="Arensburger P."/>
            <person name="Atkinson P.W."/>
            <person name="Bidwell S."/>
            <person name="Biedler J."/>
            <person name="Birney E."/>
            <person name="Bruggner R.V."/>
            <person name="Costas J."/>
            <person name="Coy M.R."/>
            <person name="Crabtree J."/>
            <person name="Crawford M."/>
            <person name="Debruyn B."/>
            <person name="Decaprio D."/>
            <person name="Eiglmeier K."/>
            <person name="Eisenstadt E."/>
            <person name="El-Dorry H."/>
            <person name="Gelbart W.M."/>
            <person name="Gomes S.L."/>
            <person name="Hammond M."/>
            <person name="Hannick L.I."/>
            <person name="Hogan J.R."/>
            <person name="Holmes M.H."/>
            <person name="Jaffe D."/>
            <person name="Johnston J.S."/>
            <person name="Kennedy R.C."/>
            <person name="Koo H."/>
            <person name="Kravitz S."/>
            <person name="Kriventseva E.V."/>
            <person name="Kulp D."/>
            <person name="Labutti K."/>
            <person name="Lee E."/>
            <person name="Li S."/>
            <person name="Lovin D.D."/>
            <person name="Mao C."/>
            <person name="Mauceli E."/>
            <person name="Menck C.F."/>
            <person name="Miller J.R."/>
            <person name="Montgomery P."/>
            <person name="Mori A."/>
            <person name="Nascimento A.L."/>
            <person name="Naveira H.F."/>
            <person name="Nusbaum C."/>
            <person name="O'leary S."/>
            <person name="Orvis J."/>
            <person name="Pertea M."/>
            <person name="Quesneville H."/>
            <person name="Reidenbach K.R."/>
            <person name="Rogers Y.H."/>
            <person name="Roth C.W."/>
            <person name="Schneider J.R."/>
            <person name="Schatz M."/>
            <person name="Shumway M."/>
            <person name="Stanke M."/>
            <person name="Stinson E.O."/>
            <person name="Tubio J.M."/>
            <person name="Vanzee J.P."/>
            <person name="Verjovski-Almeida S."/>
            <person name="Werner D."/>
            <person name="White O."/>
            <person name="Wyder S."/>
            <person name="Zeng Q."/>
            <person name="Zhao Q."/>
            <person name="Zhao Y."/>
            <person name="Hill C.A."/>
            <person name="Raikhel A.S."/>
            <person name="Soares M.B."/>
            <person name="Knudson D.L."/>
            <person name="Lee N.H."/>
            <person name="Galagan J."/>
            <person name="Salzberg S.L."/>
            <person name="Paulsen I.T."/>
            <person name="Dimopoulos G."/>
            <person name="Collins F.H."/>
            <person name="Birren B."/>
            <person name="Fraser-Liggett C.M."/>
            <person name="Severson D.W."/>
        </authorList>
    </citation>
    <scope>NUCLEOTIDE SEQUENCE [LARGE SCALE GENOMIC DNA]</scope>
    <source>
        <strain evidence="1">Liverpool</strain>
    </source>
</reference>
<evidence type="ECO:0000313" key="2">
    <source>
        <dbReference type="Proteomes" id="UP000682892"/>
    </source>
</evidence>
<protein>
    <submittedName>
        <fullName evidence="1">AAEL017559-PA</fullName>
    </submittedName>
</protein>
<organism evidence="1 2">
    <name type="scientific">Aedes aegypti</name>
    <name type="common">Yellowfever mosquito</name>
    <name type="synonym">Culex aegypti</name>
    <dbReference type="NCBI Taxonomy" id="7159"/>
    <lineage>
        <taxon>Eukaryota</taxon>
        <taxon>Metazoa</taxon>
        <taxon>Ecdysozoa</taxon>
        <taxon>Arthropoda</taxon>
        <taxon>Hexapoda</taxon>
        <taxon>Insecta</taxon>
        <taxon>Pterygota</taxon>
        <taxon>Neoptera</taxon>
        <taxon>Endopterygota</taxon>
        <taxon>Diptera</taxon>
        <taxon>Nematocera</taxon>
        <taxon>Culicoidea</taxon>
        <taxon>Culicidae</taxon>
        <taxon>Culicinae</taxon>
        <taxon>Aedini</taxon>
        <taxon>Aedes</taxon>
        <taxon>Stegomyia</taxon>
    </lineage>
</organism>
<dbReference type="PaxDb" id="7159-AAEL017559-PA"/>
<reference evidence="1" key="1">
    <citation type="submission" date="2005-10" db="EMBL/GenBank/DDBJ databases">
        <authorList>
            <person name="Loftus B.J."/>
            <person name="Nene V.M."/>
            <person name="Hannick L.I."/>
            <person name="Bidwell S."/>
            <person name="Haas B."/>
            <person name="Amedeo P."/>
            <person name="Orvis J."/>
            <person name="Wortman J.R."/>
            <person name="White O.R."/>
            <person name="Salzberg S."/>
            <person name="Shumway M."/>
            <person name="Koo H."/>
            <person name="Zhao Y."/>
            <person name="Holmes M."/>
            <person name="Miller J."/>
            <person name="Schatz M."/>
            <person name="Pop M."/>
            <person name="Pai G."/>
            <person name="Utterback T."/>
            <person name="Rogers Y.-H."/>
            <person name="Kravitz S."/>
            <person name="Fraser C.M."/>
        </authorList>
    </citation>
    <scope>NUCLEOTIDE SEQUENCE</scope>
    <source>
        <strain evidence="1">Liverpool</strain>
    </source>
</reference>
<reference evidence="1" key="3">
    <citation type="submission" date="2012-09" db="EMBL/GenBank/DDBJ databases">
        <authorList>
            <consortium name="VectorBase"/>
        </authorList>
    </citation>
    <scope>NUCLEOTIDE SEQUENCE</scope>
    <source>
        <strain evidence="1">Liverpool</strain>
    </source>
</reference>
<dbReference type="AlphaFoldDB" id="J9HGV5"/>
<accession>J9HGV5</accession>
<gene>
    <name evidence="1" type="ORF">AaeL_AAEL017559</name>
</gene>
<dbReference type="Proteomes" id="UP000682892">
    <property type="component" value="Unassembled WGS sequence"/>
</dbReference>
<dbReference type="EMBL" id="CH478353">
    <property type="protein sequence ID" value="EJY58107.1"/>
    <property type="molecule type" value="Genomic_DNA"/>
</dbReference>
<sequence>MLTVSPSVCEMLASELLTNRWRCFFLATLGNLEPKSVYPCIF</sequence>